<dbReference type="KEGG" id="ske:Sked_11850"/>
<dbReference type="InterPro" id="IPR036412">
    <property type="entry name" value="HAD-like_sf"/>
</dbReference>
<dbReference type="GO" id="GO:0019829">
    <property type="term" value="F:ATPase-coupled monoatomic cation transmembrane transporter activity"/>
    <property type="evidence" value="ECO:0007669"/>
    <property type="project" value="InterPro"/>
</dbReference>
<evidence type="ECO:0000313" key="12">
    <source>
        <dbReference type="Proteomes" id="UP000000322"/>
    </source>
</evidence>
<keyword evidence="8" id="KW-0547">Nucleotide-binding</keyword>
<dbReference type="InterPro" id="IPR051014">
    <property type="entry name" value="Cation_Transport_ATPase_IB"/>
</dbReference>
<accession>D1BDR6</accession>
<feature type="transmembrane region" description="Helical" evidence="8">
    <location>
        <begin position="80"/>
        <end position="99"/>
    </location>
</feature>
<feature type="transmembrane region" description="Helical" evidence="8">
    <location>
        <begin position="612"/>
        <end position="639"/>
    </location>
</feature>
<dbReference type="InterPro" id="IPR027256">
    <property type="entry name" value="P-typ_ATPase_IB"/>
</dbReference>
<keyword evidence="4 8" id="KW-0479">Metal-binding</keyword>
<dbReference type="SFLD" id="SFLDG00002">
    <property type="entry name" value="C1.7:_P-type_atpase_like"/>
    <property type="match status" value="1"/>
</dbReference>
<evidence type="ECO:0000259" key="10">
    <source>
        <dbReference type="Pfam" id="PF00122"/>
    </source>
</evidence>
<dbReference type="Gene3D" id="3.40.50.1000">
    <property type="entry name" value="HAD superfamily/HAD-like"/>
    <property type="match status" value="1"/>
</dbReference>
<dbReference type="InterPro" id="IPR023299">
    <property type="entry name" value="ATPase_P-typ_cyto_dom_N"/>
</dbReference>
<dbReference type="PRINTS" id="PR00119">
    <property type="entry name" value="CATATPASE"/>
</dbReference>
<dbReference type="InterPro" id="IPR018303">
    <property type="entry name" value="ATPase_P-typ_P_site"/>
</dbReference>
<evidence type="ECO:0000256" key="2">
    <source>
        <dbReference type="ARBA" id="ARBA00006024"/>
    </source>
</evidence>
<dbReference type="Pfam" id="PF00122">
    <property type="entry name" value="E1-E2_ATPase"/>
    <property type="match status" value="1"/>
</dbReference>
<dbReference type="InterPro" id="IPR023214">
    <property type="entry name" value="HAD_sf"/>
</dbReference>
<dbReference type="STRING" id="446469.Sked_11850"/>
<dbReference type="EMBL" id="CP001819">
    <property type="protein sequence ID" value="ACZ21128.1"/>
    <property type="molecule type" value="Genomic_DNA"/>
</dbReference>
<dbReference type="InterPro" id="IPR059000">
    <property type="entry name" value="ATPase_P-type_domA"/>
</dbReference>
<evidence type="ECO:0000256" key="7">
    <source>
        <dbReference type="ARBA" id="ARBA00023136"/>
    </source>
</evidence>
<dbReference type="GO" id="GO:0046872">
    <property type="term" value="F:metal ion binding"/>
    <property type="evidence" value="ECO:0007669"/>
    <property type="project" value="UniProtKB-KW"/>
</dbReference>
<keyword evidence="3 8" id="KW-0812">Transmembrane</keyword>
<dbReference type="InterPro" id="IPR044492">
    <property type="entry name" value="P_typ_ATPase_HD_dom"/>
</dbReference>
<dbReference type="GO" id="GO:0015086">
    <property type="term" value="F:cadmium ion transmembrane transporter activity"/>
    <property type="evidence" value="ECO:0007669"/>
    <property type="project" value="TreeGrafter"/>
</dbReference>
<feature type="region of interest" description="Disordered" evidence="9">
    <location>
        <begin position="1"/>
        <end position="31"/>
    </location>
</feature>
<dbReference type="GO" id="GO:0005886">
    <property type="term" value="C:plasma membrane"/>
    <property type="evidence" value="ECO:0007669"/>
    <property type="project" value="UniProtKB-SubCell"/>
</dbReference>
<dbReference type="HOGENOM" id="CLU_001771_6_3_11"/>
<keyword evidence="8" id="KW-0067">ATP-binding</keyword>
<dbReference type="PANTHER" id="PTHR48085:SF5">
    <property type="entry name" value="CADMIUM_ZINC-TRANSPORTING ATPASE HMA4-RELATED"/>
    <property type="match status" value="1"/>
</dbReference>
<dbReference type="GO" id="GO:0005524">
    <property type="term" value="F:ATP binding"/>
    <property type="evidence" value="ECO:0007669"/>
    <property type="project" value="UniProtKB-UniRule"/>
</dbReference>
<evidence type="ECO:0000256" key="5">
    <source>
        <dbReference type="ARBA" id="ARBA00022967"/>
    </source>
</evidence>
<dbReference type="AlphaFoldDB" id="D1BDR6"/>
<dbReference type="InterPro" id="IPR008250">
    <property type="entry name" value="ATPase_P-typ_transduc_dom_A_sf"/>
</dbReference>
<comment type="similarity">
    <text evidence="2 8">Belongs to the cation transport ATPase (P-type) (TC 3.A.3) family. Type IB subfamily.</text>
</comment>
<dbReference type="FunFam" id="2.70.150.10:FF:000002">
    <property type="entry name" value="Copper-transporting ATPase 1, putative"/>
    <property type="match status" value="1"/>
</dbReference>
<evidence type="ECO:0000256" key="3">
    <source>
        <dbReference type="ARBA" id="ARBA00022692"/>
    </source>
</evidence>
<dbReference type="NCBIfam" id="TIGR01512">
    <property type="entry name" value="ATPase-IB2_Cd"/>
    <property type="match status" value="1"/>
</dbReference>
<dbReference type="InterPro" id="IPR023298">
    <property type="entry name" value="ATPase_P-typ_TM_dom_sf"/>
</dbReference>
<dbReference type="SUPFAM" id="SSF56784">
    <property type="entry name" value="HAD-like"/>
    <property type="match status" value="1"/>
</dbReference>
<comment type="subcellular location">
    <subcellularLocation>
        <location evidence="1">Cell membrane</location>
        <topology evidence="1">Multi-pass membrane protein</topology>
    </subcellularLocation>
</comment>
<evidence type="ECO:0000256" key="9">
    <source>
        <dbReference type="SAM" id="MobiDB-lite"/>
    </source>
</evidence>
<dbReference type="SFLD" id="SFLDS00003">
    <property type="entry name" value="Haloacid_Dehalogenase"/>
    <property type="match status" value="1"/>
</dbReference>
<dbReference type="SFLD" id="SFLDF00027">
    <property type="entry name" value="p-type_atpase"/>
    <property type="match status" value="1"/>
</dbReference>
<proteinExistence type="inferred from homology"/>
<evidence type="ECO:0000256" key="6">
    <source>
        <dbReference type="ARBA" id="ARBA00022989"/>
    </source>
</evidence>
<keyword evidence="6 8" id="KW-1133">Transmembrane helix</keyword>
<evidence type="ECO:0000256" key="4">
    <source>
        <dbReference type="ARBA" id="ARBA00022723"/>
    </source>
</evidence>
<feature type="compositionally biased region" description="Polar residues" evidence="9">
    <location>
        <begin position="19"/>
        <end position="31"/>
    </location>
</feature>
<dbReference type="Pfam" id="PF00702">
    <property type="entry name" value="Hydrolase"/>
    <property type="match status" value="1"/>
</dbReference>
<keyword evidence="5" id="KW-1278">Translocase</keyword>
<keyword evidence="12" id="KW-1185">Reference proteome</keyword>
<organism evidence="11 12">
    <name type="scientific">Sanguibacter keddieii (strain ATCC 51767 / DSM 10542 / NCFB 3025 / ST-74)</name>
    <dbReference type="NCBI Taxonomy" id="446469"/>
    <lineage>
        <taxon>Bacteria</taxon>
        <taxon>Bacillati</taxon>
        <taxon>Actinomycetota</taxon>
        <taxon>Actinomycetes</taxon>
        <taxon>Micrococcales</taxon>
        <taxon>Sanguibacteraceae</taxon>
        <taxon>Sanguibacter</taxon>
    </lineage>
</organism>
<feature type="transmembrane region" description="Helical" evidence="8">
    <location>
        <begin position="280"/>
        <end position="301"/>
    </location>
</feature>
<feature type="transmembrane region" description="Helical" evidence="8">
    <location>
        <begin position="58"/>
        <end position="74"/>
    </location>
</feature>
<evidence type="ECO:0000256" key="8">
    <source>
        <dbReference type="RuleBase" id="RU362081"/>
    </source>
</evidence>
<gene>
    <name evidence="11" type="ordered locus">Sked_11850</name>
</gene>
<dbReference type="NCBIfam" id="TIGR01525">
    <property type="entry name" value="ATPase-IB_hvy"/>
    <property type="match status" value="1"/>
</dbReference>
<dbReference type="GO" id="GO:0016887">
    <property type="term" value="F:ATP hydrolysis activity"/>
    <property type="evidence" value="ECO:0007669"/>
    <property type="project" value="InterPro"/>
</dbReference>
<evidence type="ECO:0000313" key="11">
    <source>
        <dbReference type="EMBL" id="ACZ21128.1"/>
    </source>
</evidence>
<feature type="domain" description="P-type ATPase A" evidence="10">
    <location>
        <begin position="164"/>
        <end position="264"/>
    </location>
</feature>
<keyword evidence="7 8" id="KW-0472">Membrane</keyword>
<sequence length="678" mass="68130">MLRHAGAAVSRECCGGDDTQPSPVASPRTLQGGESQVVDPGALAAPVPTSRWWRDRSILVPLGAGLLLALGYALEWSGAGAAAAVVLAASLLVGASTFVPGAVRRLARGRLGVGLLMTVAAVGAVLLGHVGEAAALAFLFSIAEALEDRAMDRAKAGLRSLLSLVPETATVSRLSGDEVVPVAEVRELDLLVVRAGERLATDGVVAQGRSSMDASAVTGESIPVEVAPGDAVAAGSINGSGTLLVEATASGTENSLTTIVRLVEQAHQRKGDRARVADRIARPLVPAVLVAAALVALGGAFTDDPGLWVERALVVLVAASPCALAIAVPVTVISAIGSASRFGVVITSGQAFERLGAVSVVAFDKTGTLTQNRPTVVEVATADGIDRDAVLEAAAALEARSTHPLASAVLAAHPAPPVVDDAHELAGQGLTGTVHGAAVRVGSPRWVDPGLLEERCARMEADGMTVVVVEVGGRPAGLLGIRDELRPEAAAAVAGLHAQGIETVMLTGDNPRTAAALARTVGIADVRAQQLPTDKAAAVDALGARGVTAMVGDGINDAPALATAGVGIAMGATGSAAAVESADVTFTGSDLRLIPQALAHARRGHVIMTQNIVLALLVVVVLVPLALTGTVALAGVVLVHELAEVLIIANGVRASRGRPALPGLPAADVPVPATALTR</sequence>
<dbReference type="Proteomes" id="UP000000322">
    <property type="component" value="Chromosome"/>
</dbReference>
<dbReference type="SUPFAM" id="SSF81653">
    <property type="entry name" value="Calcium ATPase, transduction domain A"/>
    <property type="match status" value="1"/>
</dbReference>
<dbReference type="SUPFAM" id="SSF81665">
    <property type="entry name" value="Calcium ATPase, transmembrane domain M"/>
    <property type="match status" value="1"/>
</dbReference>
<reference evidence="11 12" key="1">
    <citation type="journal article" date="2009" name="Stand. Genomic Sci.">
        <title>Complete genome sequence of Sanguibacter keddieii type strain (ST-74).</title>
        <authorList>
            <person name="Ivanova N."/>
            <person name="Sikorski J."/>
            <person name="Sims D."/>
            <person name="Brettin T."/>
            <person name="Detter J.C."/>
            <person name="Han C."/>
            <person name="Lapidus A."/>
            <person name="Copeland A."/>
            <person name="Glavina Del Rio T."/>
            <person name="Nolan M."/>
            <person name="Chen F."/>
            <person name="Lucas S."/>
            <person name="Tice H."/>
            <person name="Cheng J.F."/>
            <person name="Bruce D."/>
            <person name="Goodwin L."/>
            <person name="Pitluck S."/>
            <person name="Pati A."/>
            <person name="Mavromatis K."/>
            <person name="Chen A."/>
            <person name="Palaniappan K."/>
            <person name="D'haeseleer P."/>
            <person name="Chain P."/>
            <person name="Bristow J."/>
            <person name="Eisen J.A."/>
            <person name="Markowitz V."/>
            <person name="Hugenholtz P."/>
            <person name="Goker M."/>
            <person name="Pukall R."/>
            <person name="Klenk H.P."/>
            <person name="Kyrpides N.C."/>
        </authorList>
    </citation>
    <scope>NUCLEOTIDE SEQUENCE [LARGE SCALE GENOMIC DNA]</scope>
    <source>
        <strain evidence="12">ATCC 51767 / DSM 10542 / NCFB 3025 / ST-74</strain>
    </source>
</reference>
<dbReference type="InterPro" id="IPR001757">
    <property type="entry name" value="P_typ_ATPase"/>
</dbReference>
<dbReference type="NCBIfam" id="TIGR01494">
    <property type="entry name" value="ATPase_P-type"/>
    <property type="match status" value="1"/>
</dbReference>
<protein>
    <submittedName>
        <fullName evidence="11">Heavy metal-translocating P-type ATPase, Cd/Co/Hg/Pb/Zn-transporting</fullName>
    </submittedName>
</protein>
<feature type="transmembrane region" description="Helical" evidence="8">
    <location>
        <begin position="313"/>
        <end position="336"/>
    </location>
</feature>
<dbReference type="PROSITE" id="PS00154">
    <property type="entry name" value="ATPASE_E1_E2"/>
    <property type="match status" value="1"/>
</dbReference>
<name>D1BDR6_SANKS</name>
<dbReference type="Gene3D" id="3.40.1110.10">
    <property type="entry name" value="Calcium-transporting ATPase, cytoplasmic domain N"/>
    <property type="match status" value="1"/>
</dbReference>
<dbReference type="Gene3D" id="2.70.150.10">
    <property type="entry name" value="Calcium-transporting ATPase, cytoplasmic transduction domain A"/>
    <property type="match status" value="1"/>
</dbReference>
<dbReference type="eggNOG" id="COG2217">
    <property type="taxonomic scope" value="Bacteria"/>
</dbReference>
<dbReference type="PANTHER" id="PTHR48085">
    <property type="entry name" value="CADMIUM/ZINC-TRANSPORTING ATPASE HMA2-RELATED"/>
    <property type="match status" value="1"/>
</dbReference>
<keyword evidence="8" id="KW-1003">Cell membrane</keyword>
<evidence type="ECO:0000256" key="1">
    <source>
        <dbReference type="ARBA" id="ARBA00004651"/>
    </source>
</evidence>